<dbReference type="PANTHER" id="PTHR33406">
    <property type="entry name" value="MEMBRANE PROTEIN MJ1562-RELATED"/>
    <property type="match status" value="1"/>
</dbReference>
<dbReference type="EMBL" id="JNSK01000016">
    <property type="protein sequence ID" value="KGA19071.1"/>
    <property type="molecule type" value="Genomic_DNA"/>
</dbReference>
<dbReference type="GO" id="GO:0005886">
    <property type="term" value="C:plasma membrane"/>
    <property type="evidence" value="ECO:0007669"/>
    <property type="project" value="UniProtKB-SubCell"/>
</dbReference>
<feature type="transmembrane region" description="Helical" evidence="6">
    <location>
        <begin position="583"/>
        <end position="604"/>
    </location>
</feature>
<feature type="transmembrane region" description="Helical" evidence="6">
    <location>
        <begin position="631"/>
        <end position="651"/>
    </location>
</feature>
<reference evidence="8" key="1">
    <citation type="submission" date="2014-05" db="EMBL/GenBank/DDBJ databases">
        <title>Key roles for freshwater Actinobacteria revealed by deep metagenomic sequencing.</title>
        <authorList>
            <person name="Ghai R."/>
            <person name="Mizuno C.M."/>
            <person name="Picazo A."/>
            <person name="Camacho A."/>
            <person name="Rodriguez-Valera F."/>
        </authorList>
    </citation>
    <scope>NUCLEOTIDE SEQUENCE</scope>
</reference>
<feature type="transmembrane region" description="Helical" evidence="6">
    <location>
        <begin position="544"/>
        <end position="563"/>
    </location>
</feature>
<feature type="transmembrane region" description="Helical" evidence="6">
    <location>
        <begin position="209"/>
        <end position="229"/>
    </location>
</feature>
<dbReference type="InterPro" id="IPR050545">
    <property type="entry name" value="Mycobact_MmpL"/>
</dbReference>
<comment type="caution">
    <text evidence="8">The sequence shown here is derived from an EMBL/GenBank/DDBJ whole genome shotgun (WGS) entry which is preliminary data.</text>
</comment>
<dbReference type="SUPFAM" id="SSF82866">
    <property type="entry name" value="Multidrug efflux transporter AcrB transmembrane domain"/>
    <property type="match status" value="2"/>
</dbReference>
<dbReference type="Pfam" id="PF03176">
    <property type="entry name" value="MMPL"/>
    <property type="match status" value="2"/>
</dbReference>
<evidence type="ECO:0000256" key="2">
    <source>
        <dbReference type="ARBA" id="ARBA00022475"/>
    </source>
</evidence>
<proteinExistence type="predicted"/>
<name>A0A094QXD0_9ZZZZ</name>
<evidence type="ECO:0000256" key="4">
    <source>
        <dbReference type="ARBA" id="ARBA00022989"/>
    </source>
</evidence>
<evidence type="ECO:0000256" key="6">
    <source>
        <dbReference type="SAM" id="Phobius"/>
    </source>
</evidence>
<keyword evidence="4 6" id="KW-1133">Transmembrane helix</keyword>
<feature type="transmembrane region" description="Helical" evidence="6">
    <location>
        <begin position="369"/>
        <end position="391"/>
    </location>
</feature>
<feature type="transmembrane region" description="Helical" evidence="6">
    <location>
        <begin position="309"/>
        <end position="336"/>
    </location>
</feature>
<sequence>MFAGLGRFIVRRKKSVLILFILGILAAGGVGSLAFSKLDSGGYSDLNSDSAKAYDYLTNKFKVQEPAAILVVDTQTRSINDPAVFTEAAALEARVKEVAGVERTISYWSTGGAPAMKATDEKAAFVFIYTDPASNDWASIEKIGKVIQAEFDGKQGNFVVYASGGGVITHAINNKIKEDLLLAEAIAIPLTFILLIFVFGAMVASAMPLFVGVSAILGSFLIIFIFTLFTDVSVFALNLITGLGLGLGIDYALLIVNRFREELHSGKSINDSVVNTVATAGKTVFYSGLTVLVTMASLLAFPLNFLKSFGYAGIAVISLAVLAALIPLPALLAILGHRVDKGVIRKTGIVPKEDGRWAHTARAVMKRPVPVVIGSLLVLGILAAPITNIAFSQVDSRVLPKSDPAAIASAVIEDRFTGLEGTPIEVVIPNGAGRESEINSFLTRVQGVEGISRIGQIEYFGDDVRVQVISSQASRTLESQRIIHEIRDLSVPQGTLIGGVAADFTDSQDGIARALPWALGWIALSVFILIFVFTGSIILPIKAVLLNALSLIATLGTVTWIFIDGHLKWLVGDFVVTGALDTGSVILVAVVVFGLSMDYELFLLSRIREEHLDGKSNVEAVAKGLQRSARIITAAALLLAVVFAAFMTSGVTSIKMLGFGVAFAVLLDATLVRALLVPALMRLFGERNWWAPKSLQRFTLKH</sequence>
<keyword evidence="2" id="KW-1003">Cell membrane</keyword>
<evidence type="ECO:0000256" key="3">
    <source>
        <dbReference type="ARBA" id="ARBA00022692"/>
    </source>
</evidence>
<protein>
    <recommendedName>
        <fullName evidence="7">SSD domain-containing protein</fullName>
    </recommendedName>
</protein>
<keyword evidence="3 6" id="KW-0812">Transmembrane</keyword>
<organism evidence="8">
    <name type="scientific">freshwater metagenome</name>
    <dbReference type="NCBI Taxonomy" id="449393"/>
    <lineage>
        <taxon>unclassified sequences</taxon>
        <taxon>metagenomes</taxon>
        <taxon>ecological metagenomes</taxon>
    </lineage>
</organism>
<gene>
    <name evidence="8" type="ORF">GM50_6485</name>
</gene>
<dbReference type="InterPro" id="IPR004869">
    <property type="entry name" value="MMPL_dom"/>
</dbReference>
<keyword evidence="5 6" id="KW-0472">Membrane</keyword>
<dbReference type="PANTHER" id="PTHR33406:SF11">
    <property type="entry name" value="MEMBRANE PROTEIN SCO6666-RELATED"/>
    <property type="match status" value="1"/>
</dbReference>
<feature type="domain" description="SSD" evidence="7">
    <location>
        <begin position="209"/>
        <end position="334"/>
    </location>
</feature>
<feature type="transmembrane region" description="Helical" evidence="6">
    <location>
        <begin position="235"/>
        <end position="256"/>
    </location>
</feature>
<evidence type="ECO:0000256" key="1">
    <source>
        <dbReference type="ARBA" id="ARBA00004651"/>
    </source>
</evidence>
<feature type="transmembrane region" description="Helical" evidence="6">
    <location>
        <begin position="284"/>
        <end position="303"/>
    </location>
</feature>
<feature type="transmembrane region" description="Helical" evidence="6">
    <location>
        <begin position="518"/>
        <end position="539"/>
    </location>
</feature>
<evidence type="ECO:0000259" key="7">
    <source>
        <dbReference type="PROSITE" id="PS50156"/>
    </source>
</evidence>
<feature type="transmembrane region" description="Helical" evidence="6">
    <location>
        <begin position="180"/>
        <end position="202"/>
    </location>
</feature>
<feature type="transmembrane region" description="Helical" evidence="6">
    <location>
        <begin position="657"/>
        <end position="680"/>
    </location>
</feature>
<dbReference type="AlphaFoldDB" id="A0A094QXD0"/>
<evidence type="ECO:0000256" key="5">
    <source>
        <dbReference type="ARBA" id="ARBA00023136"/>
    </source>
</evidence>
<accession>A0A094QXD0</accession>
<dbReference type="PROSITE" id="PS50156">
    <property type="entry name" value="SSD"/>
    <property type="match status" value="1"/>
</dbReference>
<comment type="subcellular location">
    <subcellularLocation>
        <location evidence="1">Cell membrane</location>
        <topology evidence="1">Multi-pass membrane protein</topology>
    </subcellularLocation>
</comment>
<dbReference type="Gene3D" id="1.20.1640.10">
    <property type="entry name" value="Multidrug efflux transporter AcrB transmembrane domain"/>
    <property type="match status" value="2"/>
</dbReference>
<dbReference type="InterPro" id="IPR000731">
    <property type="entry name" value="SSD"/>
</dbReference>
<evidence type="ECO:0000313" key="8">
    <source>
        <dbReference type="EMBL" id="KGA19071.1"/>
    </source>
</evidence>